<proteinExistence type="predicted"/>
<sequence length="54" mass="5541">MPSTSYAGAAMTPRMPPEVMAEGIVRDLQSALDGFTAIACSLGGEVDVPEAEAE</sequence>
<evidence type="ECO:0000313" key="1">
    <source>
        <dbReference type="EMBL" id="MCN9242996.1"/>
    </source>
</evidence>
<gene>
    <name evidence="1" type="ORF">NGF19_19695</name>
</gene>
<keyword evidence="2" id="KW-1185">Reference proteome</keyword>
<dbReference type="RefSeq" id="WP_252426356.1">
    <property type="nucleotide sequence ID" value="NZ_JAMWMR010000018.1"/>
</dbReference>
<comment type="caution">
    <text evidence="1">The sequence shown here is derived from an EMBL/GenBank/DDBJ whole genome shotgun (WGS) entry which is preliminary data.</text>
</comment>
<dbReference type="Proteomes" id="UP001523219">
    <property type="component" value="Unassembled WGS sequence"/>
</dbReference>
<evidence type="ECO:0000313" key="2">
    <source>
        <dbReference type="Proteomes" id="UP001523219"/>
    </source>
</evidence>
<accession>A0ABT0ZHH7</accession>
<dbReference type="EMBL" id="JAMWMR010000018">
    <property type="protein sequence ID" value="MCN9242996.1"/>
    <property type="molecule type" value="Genomic_DNA"/>
</dbReference>
<organism evidence="1 2">
    <name type="scientific">Streptomyces macrolidinus</name>
    <dbReference type="NCBI Taxonomy" id="2952607"/>
    <lineage>
        <taxon>Bacteria</taxon>
        <taxon>Bacillati</taxon>
        <taxon>Actinomycetota</taxon>
        <taxon>Actinomycetes</taxon>
        <taxon>Kitasatosporales</taxon>
        <taxon>Streptomycetaceae</taxon>
        <taxon>Streptomyces</taxon>
    </lineage>
</organism>
<protein>
    <submittedName>
        <fullName evidence="1">Uncharacterized protein</fullName>
    </submittedName>
</protein>
<name>A0ABT0ZHH7_9ACTN</name>
<reference evidence="1 2" key="1">
    <citation type="submission" date="2022-05" db="EMBL/GenBank/DDBJ databases">
        <title>Streptomyces sp. nov. RY43-2 isolated from soil of a peat swamp forest.</title>
        <authorList>
            <person name="Kanchanasin P."/>
            <person name="Tanasupawat S."/>
            <person name="Phongsopitanun W."/>
        </authorList>
    </citation>
    <scope>NUCLEOTIDE SEQUENCE [LARGE SCALE GENOMIC DNA]</scope>
    <source>
        <strain evidence="1 2">RY43-2</strain>
    </source>
</reference>